<reference evidence="2" key="1">
    <citation type="submission" date="2017-06" db="EMBL/GenBank/DDBJ databases">
        <title>Novel phages from South African skin metaviromes.</title>
        <authorList>
            <person name="van Zyl L.J."/>
            <person name="Abrahams Y."/>
            <person name="Stander E.A."/>
            <person name="Kirby B.M."/>
            <person name="Clavaud C."/>
            <person name="Farcet C."/>
            <person name="Breton L."/>
            <person name="Trindade M.I."/>
        </authorList>
    </citation>
    <scope>NUCLEOTIDE SEQUENCE</scope>
</reference>
<keyword evidence="1" id="KW-1133">Transmembrane helix</keyword>
<dbReference type="EMBL" id="MF417900">
    <property type="protein sequence ID" value="ASN70039.1"/>
    <property type="molecule type" value="Genomic_DNA"/>
</dbReference>
<feature type="transmembrane region" description="Helical" evidence="1">
    <location>
        <begin position="84"/>
        <end position="106"/>
    </location>
</feature>
<proteinExistence type="predicted"/>
<gene>
    <name evidence="4" type="ORF">10F5_21</name>
    <name evidence="2" type="ORF">7S8_22</name>
    <name evidence="3" type="ORF">8AX1_45</name>
</gene>
<protein>
    <submittedName>
        <fullName evidence="2">Uncharacterized protein</fullName>
    </submittedName>
</protein>
<name>A0A2H4J427_9CAUD</name>
<evidence type="ECO:0000313" key="4">
    <source>
        <dbReference type="EMBL" id="ASN71218.1"/>
    </source>
</evidence>
<evidence type="ECO:0000313" key="3">
    <source>
        <dbReference type="EMBL" id="ASN70039.1"/>
    </source>
</evidence>
<feature type="transmembrane region" description="Helical" evidence="1">
    <location>
        <begin position="118"/>
        <end position="139"/>
    </location>
</feature>
<feature type="transmembrane region" description="Helical" evidence="1">
    <location>
        <begin position="55"/>
        <end position="77"/>
    </location>
</feature>
<feature type="transmembrane region" description="Helical" evidence="1">
    <location>
        <begin position="12"/>
        <end position="35"/>
    </location>
</feature>
<keyword evidence="1" id="KW-0812">Transmembrane</keyword>
<keyword evidence="1" id="KW-0472">Membrane</keyword>
<sequence length="141" mass="15620">MKKTHSMTEMEYINVISLLFIGTIGMARGSFFIFASETQVDKSPLYSSINEIIPLSIWGIPFFIGGLCLAIAAMALPYRNINKVYSITLILGGIICSVFFFVITLAGISDSLNWMSPLIYFLTTLTCGGYAYFGVLHYAKQ</sequence>
<dbReference type="EMBL" id="MF417899">
    <property type="protein sequence ID" value="ASN69950.1"/>
    <property type="molecule type" value="Genomic_DNA"/>
</dbReference>
<evidence type="ECO:0000256" key="1">
    <source>
        <dbReference type="SAM" id="Phobius"/>
    </source>
</evidence>
<accession>A0A2H4J427</accession>
<dbReference type="EMBL" id="MF417921">
    <property type="protein sequence ID" value="ASN71218.1"/>
    <property type="molecule type" value="Genomic_DNA"/>
</dbReference>
<organism evidence="2">
    <name type="scientific">uncultured Caudovirales phage</name>
    <dbReference type="NCBI Taxonomy" id="2100421"/>
    <lineage>
        <taxon>Viruses</taxon>
        <taxon>Duplodnaviria</taxon>
        <taxon>Heunggongvirae</taxon>
        <taxon>Uroviricota</taxon>
        <taxon>Caudoviricetes</taxon>
        <taxon>Peduoviridae</taxon>
        <taxon>Maltschvirus</taxon>
        <taxon>Maltschvirus maltsch</taxon>
    </lineage>
</organism>
<evidence type="ECO:0000313" key="2">
    <source>
        <dbReference type="EMBL" id="ASN69950.1"/>
    </source>
</evidence>